<dbReference type="OrthoDB" id="3171351at2759"/>
<evidence type="ECO:0000259" key="1">
    <source>
        <dbReference type="Pfam" id="PF01695"/>
    </source>
</evidence>
<proteinExistence type="predicted"/>
<dbReference type="AlphaFoldDB" id="B0DAJ2"/>
<dbReference type="HOGENOM" id="CLU_404922_0_0_1"/>
<dbReference type="RefSeq" id="XP_001880984.1">
    <property type="nucleotide sequence ID" value="XM_001880949.1"/>
</dbReference>
<accession>B0DAJ2</accession>
<dbReference type="CDD" id="cd00009">
    <property type="entry name" value="AAA"/>
    <property type="match status" value="1"/>
</dbReference>
<dbReference type="InParanoid" id="B0DAJ2"/>
<dbReference type="STRING" id="486041.B0DAJ2"/>
<dbReference type="SUPFAM" id="SSF52540">
    <property type="entry name" value="P-loop containing nucleoside triphosphate hydrolases"/>
    <property type="match status" value="1"/>
</dbReference>
<keyword evidence="3" id="KW-1185">Reference proteome</keyword>
<sequence>MSELQYSPFPNSARRLHLVRRRFPPALLPIMSPRKSSSLWCFLEGPQFAGTILKPYNVFDIPNKTNVFQLKGLIREAIKQLHTVDAEQLQLLQLDSVVPIDPDSSLAQRLEGLGDIAACSRELSSGEEVGVLFPAEPHSQARLHIVVKCPDVLNIASELTLSYHNRLHHSYLNSACCISFSLSASRKRSRSETDEGGRATKRKLGKVVRDIQAVHKTIKKMPDINFSDYTTLTNLPFPSPLTMPFQRFGENKIDGIPHFEYMGRSQFCDLQRRIERAAFLNGSETLYLYGSSGSGKSHLLAALAYHLVREGKCVFYIPNCHDLLLTPLSTMRDAYNFAYHDPLDPGAFKQFGDVEEVVRCLNCDPDVYIIIDQVNVLELVTANENSNREIFKKQHGITVIPAFGGLDSDETNHWFLQHHDQIPQLSPEQRQQAEYLTGCMPLLLKCLTEIANFDELDFRKIPGLVHLASDVSTFAVNKLATLNPLDRENYLKIMSACVRGDRVTYNDQSLFDLRYFYVDAEGNGCSTCGIALEGMVSILRAHSDAPFLDALWYEAVERSNNPIVRGFLAEQICLSHIATSGLQAVHPGLDRMPSASFDDKPAFDNFLSTERERCLYIPTAYNFKTVDGAILLLDRQSKKATIFAIQFTLSDRHKQSDVEFHTELWSKWIKPIVRAEFTVDSTFVWIDTKEPSQHVHRKTVRALRSGDQVVHPEYSVIHVDVETVDRKLARALKLII</sequence>
<organism evidence="3">
    <name type="scientific">Laccaria bicolor (strain S238N-H82 / ATCC MYA-4686)</name>
    <name type="common">Bicoloured deceiver</name>
    <name type="synonym">Laccaria laccata var. bicolor</name>
    <dbReference type="NCBI Taxonomy" id="486041"/>
    <lineage>
        <taxon>Eukaryota</taxon>
        <taxon>Fungi</taxon>
        <taxon>Dikarya</taxon>
        <taxon>Basidiomycota</taxon>
        <taxon>Agaricomycotina</taxon>
        <taxon>Agaricomycetes</taxon>
        <taxon>Agaricomycetidae</taxon>
        <taxon>Agaricales</taxon>
        <taxon>Agaricineae</taxon>
        <taxon>Hydnangiaceae</taxon>
        <taxon>Laccaria</taxon>
    </lineage>
</organism>
<dbReference type="InterPro" id="IPR027417">
    <property type="entry name" value="P-loop_NTPase"/>
</dbReference>
<dbReference type="GeneID" id="6076297"/>
<reference evidence="2 3" key="1">
    <citation type="journal article" date="2008" name="Nature">
        <title>The genome of Laccaria bicolor provides insights into mycorrhizal symbiosis.</title>
        <authorList>
            <person name="Martin F."/>
            <person name="Aerts A."/>
            <person name="Ahren D."/>
            <person name="Brun A."/>
            <person name="Danchin E.G.J."/>
            <person name="Duchaussoy F."/>
            <person name="Gibon J."/>
            <person name="Kohler A."/>
            <person name="Lindquist E."/>
            <person name="Pereda V."/>
            <person name="Salamov A."/>
            <person name="Shapiro H.J."/>
            <person name="Wuyts J."/>
            <person name="Blaudez D."/>
            <person name="Buee M."/>
            <person name="Brokstein P."/>
            <person name="Canbaeck B."/>
            <person name="Cohen D."/>
            <person name="Courty P.E."/>
            <person name="Coutinho P.M."/>
            <person name="Delaruelle C."/>
            <person name="Detter J.C."/>
            <person name="Deveau A."/>
            <person name="DiFazio S."/>
            <person name="Duplessis S."/>
            <person name="Fraissinet-Tachet L."/>
            <person name="Lucic E."/>
            <person name="Frey-Klett P."/>
            <person name="Fourrey C."/>
            <person name="Feussner I."/>
            <person name="Gay G."/>
            <person name="Grimwood J."/>
            <person name="Hoegger P.J."/>
            <person name="Jain P."/>
            <person name="Kilaru S."/>
            <person name="Labbe J."/>
            <person name="Lin Y.C."/>
            <person name="Legue V."/>
            <person name="Le Tacon F."/>
            <person name="Marmeisse R."/>
            <person name="Melayah D."/>
            <person name="Montanini B."/>
            <person name="Muratet M."/>
            <person name="Nehls U."/>
            <person name="Niculita-Hirzel H."/>
            <person name="Oudot-Le Secq M.P."/>
            <person name="Peter M."/>
            <person name="Quesneville H."/>
            <person name="Rajashekar B."/>
            <person name="Reich M."/>
            <person name="Rouhier N."/>
            <person name="Schmutz J."/>
            <person name="Yin T."/>
            <person name="Chalot M."/>
            <person name="Henrissat B."/>
            <person name="Kuees U."/>
            <person name="Lucas S."/>
            <person name="Van de Peer Y."/>
            <person name="Podila G.K."/>
            <person name="Polle A."/>
            <person name="Pukkila P.J."/>
            <person name="Richardson P.M."/>
            <person name="Rouze P."/>
            <person name="Sanders I.R."/>
            <person name="Stajich J.E."/>
            <person name="Tunlid A."/>
            <person name="Tuskan G."/>
            <person name="Grigoriev I.V."/>
        </authorList>
    </citation>
    <scope>NUCLEOTIDE SEQUENCE [LARGE SCALE GENOMIC DNA]</scope>
    <source>
        <strain evidence="3">S238N-H82 / ATCC MYA-4686</strain>
    </source>
</reference>
<evidence type="ECO:0000313" key="3">
    <source>
        <dbReference type="Proteomes" id="UP000001194"/>
    </source>
</evidence>
<name>B0DAJ2_LACBS</name>
<dbReference type="Proteomes" id="UP000001194">
    <property type="component" value="Unassembled WGS sequence"/>
</dbReference>
<protein>
    <submittedName>
        <fullName evidence="2">Predicted protein</fullName>
    </submittedName>
</protein>
<evidence type="ECO:0000313" key="2">
    <source>
        <dbReference type="EMBL" id="EDR08759.1"/>
    </source>
</evidence>
<dbReference type="Pfam" id="PF01695">
    <property type="entry name" value="IstB_IS21"/>
    <property type="match status" value="1"/>
</dbReference>
<dbReference type="InterPro" id="IPR002611">
    <property type="entry name" value="IstB_ATP-bd"/>
</dbReference>
<dbReference type="EMBL" id="DS547101">
    <property type="protein sequence ID" value="EDR08759.1"/>
    <property type="molecule type" value="Genomic_DNA"/>
</dbReference>
<gene>
    <name evidence="2" type="ORF">LACBIDRAFT_294281</name>
</gene>
<dbReference type="KEGG" id="lbc:LACBIDRAFT_294281"/>
<dbReference type="Gene3D" id="3.40.50.300">
    <property type="entry name" value="P-loop containing nucleotide triphosphate hydrolases"/>
    <property type="match status" value="1"/>
</dbReference>
<feature type="domain" description="IstB-like ATP-binding" evidence="1">
    <location>
        <begin position="276"/>
        <end position="324"/>
    </location>
</feature>